<reference evidence="1" key="1">
    <citation type="submission" date="2020-01" db="EMBL/GenBank/DDBJ databases">
        <authorList>
            <person name="Mishra B."/>
        </authorList>
    </citation>
    <scope>NUCLEOTIDE SEQUENCE [LARGE SCALE GENOMIC DNA]</scope>
</reference>
<evidence type="ECO:0000313" key="1">
    <source>
        <dbReference type="EMBL" id="CAA7057439.1"/>
    </source>
</evidence>
<evidence type="ECO:0000313" key="2">
    <source>
        <dbReference type="Proteomes" id="UP000467841"/>
    </source>
</evidence>
<name>A0A6D2L8Q1_9BRAS</name>
<accession>A0A6D2L8Q1</accession>
<protein>
    <submittedName>
        <fullName evidence="1">Uncharacterized protein</fullName>
    </submittedName>
</protein>
<dbReference type="AlphaFoldDB" id="A0A6D2L8Q1"/>
<proteinExistence type="predicted"/>
<comment type="caution">
    <text evidence="1">The sequence shown here is derived from an EMBL/GenBank/DDBJ whole genome shotgun (WGS) entry which is preliminary data.</text>
</comment>
<sequence length="134" mass="15355">MELDYNRVLSGRTVPSCNPSYCSNNQIPFAFHLGTGLVPCLPNNLNDHFEKNLFENSLMPHLTQQLRKGLALPFSIRQRVVVLAILLRCLSHIHAPPNQERSDYGYYSYFCDEYPKLLFLIHKSIFVHAANSGF</sequence>
<gene>
    <name evidence="1" type="ORF">MERR_LOCUS44675</name>
</gene>
<dbReference type="Proteomes" id="UP000467841">
    <property type="component" value="Unassembled WGS sequence"/>
</dbReference>
<keyword evidence="2" id="KW-1185">Reference proteome</keyword>
<organism evidence="1 2">
    <name type="scientific">Microthlaspi erraticum</name>
    <dbReference type="NCBI Taxonomy" id="1685480"/>
    <lineage>
        <taxon>Eukaryota</taxon>
        <taxon>Viridiplantae</taxon>
        <taxon>Streptophyta</taxon>
        <taxon>Embryophyta</taxon>
        <taxon>Tracheophyta</taxon>
        <taxon>Spermatophyta</taxon>
        <taxon>Magnoliopsida</taxon>
        <taxon>eudicotyledons</taxon>
        <taxon>Gunneridae</taxon>
        <taxon>Pentapetalae</taxon>
        <taxon>rosids</taxon>
        <taxon>malvids</taxon>
        <taxon>Brassicales</taxon>
        <taxon>Brassicaceae</taxon>
        <taxon>Coluteocarpeae</taxon>
        <taxon>Microthlaspi</taxon>
    </lineage>
</organism>
<dbReference type="EMBL" id="CACVBM020001695">
    <property type="protein sequence ID" value="CAA7057439.1"/>
    <property type="molecule type" value="Genomic_DNA"/>
</dbReference>